<dbReference type="AlphaFoldDB" id="W1NT16"/>
<organism evidence="2 3">
    <name type="scientific">Amborella trichopoda</name>
    <dbReference type="NCBI Taxonomy" id="13333"/>
    <lineage>
        <taxon>Eukaryota</taxon>
        <taxon>Viridiplantae</taxon>
        <taxon>Streptophyta</taxon>
        <taxon>Embryophyta</taxon>
        <taxon>Tracheophyta</taxon>
        <taxon>Spermatophyta</taxon>
        <taxon>Magnoliopsida</taxon>
        <taxon>Amborellales</taxon>
        <taxon>Amborellaceae</taxon>
        <taxon>Amborella</taxon>
    </lineage>
</organism>
<dbReference type="Proteomes" id="UP000017836">
    <property type="component" value="Unassembled WGS sequence"/>
</dbReference>
<dbReference type="PANTHER" id="PTHR47926">
    <property type="entry name" value="PENTATRICOPEPTIDE REPEAT-CONTAINING PROTEIN"/>
    <property type="match status" value="1"/>
</dbReference>
<dbReference type="GO" id="GO:0003723">
    <property type="term" value="F:RNA binding"/>
    <property type="evidence" value="ECO:0007669"/>
    <property type="project" value="InterPro"/>
</dbReference>
<accession>W1NT16</accession>
<reference evidence="3" key="1">
    <citation type="journal article" date="2013" name="Science">
        <title>The Amborella genome and the evolution of flowering plants.</title>
        <authorList>
            <consortium name="Amborella Genome Project"/>
        </authorList>
    </citation>
    <scope>NUCLEOTIDE SEQUENCE [LARGE SCALE GENOMIC DNA]</scope>
</reference>
<evidence type="ECO:0000256" key="1">
    <source>
        <dbReference type="ARBA" id="ARBA00022737"/>
    </source>
</evidence>
<name>W1NT16_AMBTC</name>
<dbReference type="Gramene" id="ERN00347">
    <property type="protein sequence ID" value="ERN00347"/>
    <property type="gene ID" value="AMTR_s00104p00070930"/>
</dbReference>
<dbReference type="eggNOG" id="KOG4197">
    <property type="taxonomic scope" value="Eukaryota"/>
</dbReference>
<evidence type="ECO:0000313" key="2">
    <source>
        <dbReference type="EMBL" id="ERN00347.1"/>
    </source>
</evidence>
<dbReference type="InterPro" id="IPR046960">
    <property type="entry name" value="PPR_At4g14850-like_plant"/>
</dbReference>
<dbReference type="Gene3D" id="1.25.40.10">
    <property type="entry name" value="Tetratricopeptide repeat domain"/>
    <property type="match status" value="1"/>
</dbReference>
<dbReference type="InterPro" id="IPR002885">
    <property type="entry name" value="PPR_rpt"/>
</dbReference>
<keyword evidence="3" id="KW-1185">Reference proteome</keyword>
<gene>
    <name evidence="2" type="ORF">AMTR_s00104p00070930</name>
</gene>
<keyword evidence="1" id="KW-0677">Repeat</keyword>
<dbReference type="InterPro" id="IPR011990">
    <property type="entry name" value="TPR-like_helical_dom_sf"/>
</dbReference>
<dbReference type="EMBL" id="KI394907">
    <property type="protein sequence ID" value="ERN00347.1"/>
    <property type="molecule type" value="Genomic_DNA"/>
</dbReference>
<dbReference type="Pfam" id="PF13041">
    <property type="entry name" value="PPR_2"/>
    <property type="match status" value="1"/>
</dbReference>
<dbReference type="HOGENOM" id="CLU_1789455_0_0_1"/>
<dbReference type="PANTHER" id="PTHR47926:SF359">
    <property type="entry name" value="PENTACOTRIPEPTIDE-REPEAT REGION OF PRORP DOMAIN-CONTAINING PROTEIN"/>
    <property type="match status" value="1"/>
</dbReference>
<sequence length="145" mass="16103">MMLKLQHHLLKQIHAQFLRTHLSHPTTFTFNTIIKKQAQSNSPTIAILCYNAMLHGGFAPNKYTFPPLINACSHHLSPLDLGRQAHAHVIANGFGSFDGFIQSALIQMYALGLDMGSAGKLFDATLERERDVVVWTAMVDGLCEE</sequence>
<evidence type="ECO:0000313" key="3">
    <source>
        <dbReference type="Proteomes" id="UP000017836"/>
    </source>
</evidence>
<proteinExistence type="predicted"/>
<dbReference type="GO" id="GO:0009451">
    <property type="term" value="P:RNA modification"/>
    <property type="evidence" value="ECO:0007669"/>
    <property type="project" value="InterPro"/>
</dbReference>
<evidence type="ECO:0008006" key="4">
    <source>
        <dbReference type="Google" id="ProtNLM"/>
    </source>
</evidence>
<protein>
    <recommendedName>
        <fullName evidence="4">Pentatricopeptide repeat-containing protein</fullName>
    </recommendedName>
</protein>